<protein>
    <submittedName>
        <fullName evidence="2">LysM domain-containing protein</fullName>
    </submittedName>
</protein>
<evidence type="ECO:0000313" key="3">
    <source>
        <dbReference type="Proteomes" id="UP000198817"/>
    </source>
</evidence>
<dbReference type="STRING" id="155865.SAMN05216515_10221"/>
<sequence>MYYTTGLQTELQKVPSLKRETKRKKYRITSKFRFTLFLGILALAALLLLNGLLSIGTVSAESYDTYQVVKVESGDTLWTIADRYASKDTDLRRSVDRIMHVNGIEQADDLRAGQEILVPAEA</sequence>
<accession>A0A1I7EVD2</accession>
<gene>
    <name evidence="2" type="ORF">SAMN05216508_10121</name>
</gene>
<dbReference type="SMART" id="SM00257">
    <property type="entry name" value="LysM"/>
    <property type="match status" value="1"/>
</dbReference>
<keyword evidence="3" id="KW-1185">Reference proteome</keyword>
<proteinExistence type="predicted"/>
<dbReference type="PROSITE" id="PS51782">
    <property type="entry name" value="LYSM"/>
    <property type="match status" value="1"/>
</dbReference>
<dbReference type="CDD" id="cd00118">
    <property type="entry name" value="LysM"/>
    <property type="match status" value="1"/>
</dbReference>
<evidence type="ECO:0000259" key="1">
    <source>
        <dbReference type="PROSITE" id="PS51782"/>
    </source>
</evidence>
<organism evidence="2 3">
    <name type="scientific">Eubacterium pyruvativorans</name>
    <dbReference type="NCBI Taxonomy" id="155865"/>
    <lineage>
        <taxon>Bacteria</taxon>
        <taxon>Bacillati</taxon>
        <taxon>Bacillota</taxon>
        <taxon>Clostridia</taxon>
        <taxon>Eubacteriales</taxon>
        <taxon>Eubacteriaceae</taxon>
        <taxon>Eubacterium</taxon>
    </lineage>
</organism>
<dbReference type="Pfam" id="PF01476">
    <property type="entry name" value="LysM"/>
    <property type="match status" value="1"/>
</dbReference>
<dbReference type="InterPro" id="IPR036779">
    <property type="entry name" value="LysM_dom_sf"/>
</dbReference>
<name>A0A1I7EVD2_9FIRM</name>
<dbReference type="EMBL" id="FPBT01000001">
    <property type="protein sequence ID" value="SFU27878.1"/>
    <property type="molecule type" value="Genomic_DNA"/>
</dbReference>
<dbReference type="SUPFAM" id="SSF54106">
    <property type="entry name" value="LysM domain"/>
    <property type="match status" value="1"/>
</dbReference>
<dbReference type="AlphaFoldDB" id="A0A1I7EVD2"/>
<dbReference type="Proteomes" id="UP000198817">
    <property type="component" value="Unassembled WGS sequence"/>
</dbReference>
<dbReference type="InterPro" id="IPR018392">
    <property type="entry name" value="LysM"/>
</dbReference>
<dbReference type="RefSeq" id="WP_177207358.1">
    <property type="nucleotide sequence ID" value="NZ_FOWF01000002.1"/>
</dbReference>
<dbReference type="Gene3D" id="3.10.350.10">
    <property type="entry name" value="LysM domain"/>
    <property type="match status" value="1"/>
</dbReference>
<evidence type="ECO:0000313" key="2">
    <source>
        <dbReference type="EMBL" id="SFU27878.1"/>
    </source>
</evidence>
<feature type="domain" description="LysM" evidence="1">
    <location>
        <begin position="67"/>
        <end position="118"/>
    </location>
</feature>
<reference evidence="2 3" key="1">
    <citation type="submission" date="2016-10" db="EMBL/GenBank/DDBJ databases">
        <authorList>
            <person name="de Groot N.N."/>
        </authorList>
    </citation>
    <scope>NUCLEOTIDE SEQUENCE [LARGE SCALE GENOMIC DNA]</scope>
    <source>
        <strain evidence="2 3">KHGC13</strain>
    </source>
</reference>